<dbReference type="PANTHER" id="PTHR42040:SF1">
    <property type="entry name" value="INNER KINETOCHORE SUBUNIT FTA4"/>
    <property type="match status" value="1"/>
</dbReference>
<accession>W9Z0P8</accession>
<dbReference type="HOGENOM" id="CLU_058478_1_0_1"/>
<dbReference type="GeneID" id="19155174"/>
<gene>
    <name evidence="2" type="ORF">A1O1_00265</name>
</gene>
<reference evidence="2 3" key="1">
    <citation type="submission" date="2013-03" db="EMBL/GenBank/DDBJ databases">
        <title>The Genome Sequence of Capronia coronata CBS 617.96.</title>
        <authorList>
            <consortium name="The Broad Institute Genomics Platform"/>
            <person name="Cuomo C."/>
            <person name="de Hoog S."/>
            <person name="Gorbushina A."/>
            <person name="Walker B."/>
            <person name="Young S.K."/>
            <person name="Zeng Q."/>
            <person name="Gargeya S."/>
            <person name="Fitzgerald M."/>
            <person name="Haas B."/>
            <person name="Abouelleil A."/>
            <person name="Allen A.W."/>
            <person name="Alvarado L."/>
            <person name="Arachchi H.M."/>
            <person name="Berlin A.M."/>
            <person name="Chapman S.B."/>
            <person name="Gainer-Dewar J."/>
            <person name="Goldberg J."/>
            <person name="Griggs A."/>
            <person name="Gujja S."/>
            <person name="Hansen M."/>
            <person name="Howarth C."/>
            <person name="Imamovic A."/>
            <person name="Ireland A."/>
            <person name="Larimer J."/>
            <person name="McCowan C."/>
            <person name="Murphy C."/>
            <person name="Pearson M."/>
            <person name="Poon T.W."/>
            <person name="Priest M."/>
            <person name="Roberts A."/>
            <person name="Saif S."/>
            <person name="Shea T."/>
            <person name="Sisk P."/>
            <person name="Sykes S."/>
            <person name="Wortman J."/>
            <person name="Nusbaum C."/>
            <person name="Birren B."/>
        </authorList>
    </citation>
    <scope>NUCLEOTIDE SEQUENCE [LARGE SCALE GENOMIC DNA]</scope>
    <source>
        <strain evidence="2 3">CBS 617.96</strain>
    </source>
</reference>
<dbReference type="PANTHER" id="PTHR42040">
    <property type="entry name" value="INNER KINETOCHORE SUBUNIT FTA4"/>
    <property type="match status" value="1"/>
</dbReference>
<name>W9Z0P8_9EURO</name>
<dbReference type="Pfam" id="PF13093">
    <property type="entry name" value="FTA4"/>
    <property type="match status" value="1"/>
</dbReference>
<dbReference type="GO" id="GO:0031511">
    <property type="term" value="C:Mis6-Sim4 complex"/>
    <property type="evidence" value="ECO:0007669"/>
    <property type="project" value="InterPro"/>
</dbReference>
<dbReference type="eggNOG" id="ENOG502S9QD">
    <property type="taxonomic scope" value="Eukaryota"/>
</dbReference>
<evidence type="ECO:0000313" key="3">
    <source>
        <dbReference type="Proteomes" id="UP000019484"/>
    </source>
</evidence>
<feature type="coiled-coil region" evidence="1">
    <location>
        <begin position="160"/>
        <end position="187"/>
    </location>
</feature>
<sequence length="271" mass="31341">MDDHSQSITALKSAFIRSQVRHLSTPLEASTPWREFATRVGNEGGGVGSHLSDKVIEHIVSKVNEKIKHHNRMLYSQQSQRHVAEQIETLYWNILSTERQRAEEQERENELEPDAVVIRAETDLTDTNAIEDLLPEQYDELFLRPDQQREDETVDQDTIYTDLRAELLELSHERDALREKAARYRHLRKMLAPLEEPQTNVQPNLVTRDGELAKELDRMRILLARVTGRIGEMKNISGTRVEETQSENTSRLISGQTDRQKLAMVMDMDMT</sequence>
<protein>
    <recommendedName>
        <fullName evidence="4">Kinetochore protein fta4</fullName>
    </recommendedName>
</protein>
<keyword evidence="3" id="KW-1185">Reference proteome</keyword>
<keyword evidence="1" id="KW-0175">Coiled coil</keyword>
<dbReference type="EMBL" id="AMWN01000001">
    <property type="protein sequence ID" value="EXJ95146.1"/>
    <property type="molecule type" value="Genomic_DNA"/>
</dbReference>
<dbReference type="OrthoDB" id="21214at2759"/>
<dbReference type="Proteomes" id="UP000019484">
    <property type="component" value="Unassembled WGS sequence"/>
</dbReference>
<dbReference type="InterPro" id="IPR025207">
    <property type="entry name" value="Sim4_Fta4"/>
</dbReference>
<dbReference type="AlphaFoldDB" id="W9Z0P8"/>
<dbReference type="RefSeq" id="XP_007719375.1">
    <property type="nucleotide sequence ID" value="XM_007721185.1"/>
</dbReference>
<dbReference type="STRING" id="1182541.W9Z0P8"/>
<proteinExistence type="predicted"/>
<evidence type="ECO:0000256" key="1">
    <source>
        <dbReference type="SAM" id="Coils"/>
    </source>
</evidence>
<comment type="caution">
    <text evidence="2">The sequence shown here is derived from an EMBL/GenBank/DDBJ whole genome shotgun (WGS) entry which is preliminary data.</text>
</comment>
<evidence type="ECO:0008006" key="4">
    <source>
        <dbReference type="Google" id="ProtNLM"/>
    </source>
</evidence>
<evidence type="ECO:0000313" key="2">
    <source>
        <dbReference type="EMBL" id="EXJ95146.1"/>
    </source>
</evidence>
<organism evidence="2 3">
    <name type="scientific">Capronia coronata CBS 617.96</name>
    <dbReference type="NCBI Taxonomy" id="1182541"/>
    <lineage>
        <taxon>Eukaryota</taxon>
        <taxon>Fungi</taxon>
        <taxon>Dikarya</taxon>
        <taxon>Ascomycota</taxon>
        <taxon>Pezizomycotina</taxon>
        <taxon>Eurotiomycetes</taxon>
        <taxon>Chaetothyriomycetidae</taxon>
        <taxon>Chaetothyriales</taxon>
        <taxon>Herpotrichiellaceae</taxon>
        <taxon>Capronia</taxon>
    </lineage>
</organism>